<dbReference type="Proteomes" id="UP000230002">
    <property type="component" value="Unassembled WGS sequence"/>
</dbReference>
<evidence type="ECO:0000313" key="2">
    <source>
        <dbReference type="EMBL" id="PIL31201.1"/>
    </source>
</evidence>
<comment type="caution">
    <text evidence="2">The sequence shown here is derived from an EMBL/GenBank/DDBJ whole genome shotgun (WGS) entry which is preliminary data.</text>
</comment>
<feature type="region of interest" description="Disordered" evidence="1">
    <location>
        <begin position="253"/>
        <end position="293"/>
    </location>
</feature>
<feature type="compositionally biased region" description="Low complexity" evidence="1">
    <location>
        <begin position="263"/>
        <end position="293"/>
    </location>
</feature>
<accession>A0A2G8SBS7</accession>
<evidence type="ECO:0000256" key="1">
    <source>
        <dbReference type="SAM" id="MobiDB-lite"/>
    </source>
</evidence>
<dbReference type="EMBL" id="AYKW01000012">
    <property type="protein sequence ID" value="PIL31201.1"/>
    <property type="molecule type" value="Genomic_DNA"/>
</dbReference>
<keyword evidence="3" id="KW-1185">Reference proteome</keyword>
<sequence length="351" mass="37514">MDIIRKFTKRLRKKERVERMSRGTIKPVRAQPRQTPDDFAHITVANLKHARIRPGGRDYRGDWKMERTFSAPSLYFFNTLFFCCFSSSRSRSPFIGGIGEPLIVSTAGSPLTDGSDESLGAPTEITDSLDFSDGVMAVCDGDGVRKPAVDIVDAADNVVEAEGEAVNDFADRDDGGGLFCRRNCLGCLRKVRPGVRPRRCLSEGVGDAAGSEPLRSESIEIPETERGPFLLGVLFLKTASLYRSTTPRAKRLVGLAPLRSSTSRPPASTKSQSSSSSRSVLPSSSVAGSGRSLSRAGMPDFSLRLRTSFVGRILGAVLTFSSSAVRLAAAAAAASAADTVEAGATSFSFCS</sequence>
<protein>
    <submittedName>
        <fullName evidence="2">Uncharacterized protein</fullName>
    </submittedName>
</protein>
<gene>
    <name evidence="2" type="ORF">GSI_05899</name>
</gene>
<evidence type="ECO:0000313" key="3">
    <source>
        <dbReference type="Proteomes" id="UP000230002"/>
    </source>
</evidence>
<dbReference type="AlphaFoldDB" id="A0A2G8SBS7"/>
<proteinExistence type="predicted"/>
<name>A0A2G8SBS7_9APHY</name>
<reference evidence="2 3" key="1">
    <citation type="journal article" date="2015" name="Sci. Rep.">
        <title>Chromosome-level genome map provides insights into diverse defense mechanisms in the medicinal fungus Ganoderma sinense.</title>
        <authorList>
            <person name="Zhu Y."/>
            <person name="Xu J."/>
            <person name="Sun C."/>
            <person name="Zhou S."/>
            <person name="Xu H."/>
            <person name="Nelson D.R."/>
            <person name="Qian J."/>
            <person name="Song J."/>
            <person name="Luo H."/>
            <person name="Xiang L."/>
            <person name="Li Y."/>
            <person name="Xu Z."/>
            <person name="Ji A."/>
            <person name="Wang L."/>
            <person name="Lu S."/>
            <person name="Hayward A."/>
            <person name="Sun W."/>
            <person name="Li X."/>
            <person name="Schwartz D.C."/>
            <person name="Wang Y."/>
            <person name="Chen S."/>
        </authorList>
    </citation>
    <scope>NUCLEOTIDE SEQUENCE [LARGE SCALE GENOMIC DNA]</scope>
    <source>
        <strain evidence="2 3">ZZ0214-1</strain>
    </source>
</reference>
<organism evidence="2 3">
    <name type="scientific">Ganoderma sinense ZZ0214-1</name>
    <dbReference type="NCBI Taxonomy" id="1077348"/>
    <lineage>
        <taxon>Eukaryota</taxon>
        <taxon>Fungi</taxon>
        <taxon>Dikarya</taxon>
        <taxon>Basidiomycota</taxon>
        <taxon>Agaricomycotina</taxon>
        <taxon>Agaricomycetes</taxon>
        <taxon>Polyporales</taxon>
        <taxon>Polyporaceae</taxon>
        <taxon>Ganoderma</taxon>
    </lineage>
</organism>